<dbReference type="SUPFAM" id="SSF110997">
    <property type="entry name" value="Sporulation related repeat"/>
    <property type="match status" value="1"/>
</dbReference>
<dbReference type="InterPro" id="IPR036680">
    <property type="entry name" value="SPOR-like_sf"/>
</dbReference>
<dbReference type="Gene3D" id="3.30.70.1070">
    <property type="entry name" value="Sporulation related repeat"/>
    <property type="match status" value="1"/>
</dbReference>
<evidence type="ECO:0000256" key="2">
    <source>
        <dbReference type="SAM" id="SignalP"/>
    </source>
</evidence>
<feature type="compositionally biased region" description="Pro residues" evidence="1">
    <location>
        <begin position="41"/>
        <end position="58"/>
    </location>
</feature>
<dbReference type="AlphaFoldDB" id="A0A6S6UFE4"/>
<dbReference type="PANTHER" id="PTHR38687">
    <property type="entry name" value="CELL DIVISION PROTEIN DEDD-RELATED"/>
    <property type="match status" value="1"/>
</dbReference>
<dbReference type="PANTHER" id="PTHR38687:SF1">
    <property type="entry name" value="CELL DIVISION PROTEIN DEDD"/>
    <property type="match status" value="1"/>
</dbReference>
<feature type="chain" id="PRO_5027976979" description="SPOR domain-containing protein" evidence="2">
    <location>
        <begin position="23"/>
        <end position="141"/>
    </location>
</feature>
<accession>A0A6S6UFE4</accession>
<feature type="domain" description="SPOR" evidence="3">
    <location>
        <begin position="57"/>
        <end position="140"/>
    </location>
</feature>
<dbReference type="PROSITE" id="PS51257">
    <property type="entry name" value="PROKAR_LIPOPROTEIN"/>
    <property type="match status" value="1"/>
</dbReference>
<feature type="compositionally biased region" description="Low complexity" evidence="1">
    <location>
        <begin position="29"/>
        <end position="40"/>
    </location>
</feature>
<evidence type="ECO:0000259" key="3">
    <source>
        <dbReference type="PROSITE" id="PS51724"/>
    </source>
</evidence>
<dbReference type="PROSITE" id="PS51724">
    <property type="entry name" value="SPOR"/>
    <property type="match status" value="1"/>
</dbReference>
<dbReference type="GO" id="GO:0032153">
    <property type="term" value="C:cell division site"/>
    <property type="evidence" value="ECO:0007669"/>
    <property type="project" value="TreeGrafter"/>
</dbReference>
<dbReference type="InterPro" id="IPR052521">
    <property type="entry name" value="Cell_div_SPOR-domain"/>
</dbReference>
<sequence length="141" mass="15249">MNTTLTRFTLLASTIATLSACAPMAPQPGTSYTPPVTSSPVPHPNPNPTPPVANPNPVPQQQYVVQLTASSSQTKAQNIRNTFAGKGYNAFVSPLMVNGRQLYRVQIGYYTNKADAEATLNQMRQQNPSDIYVEDAIVKTP</sequence>
<reference evidence="4" key="1">
    <citation type="submission" date="2020-01" db="EMBL/GenBank/DDBJ databases">
        <authorList>
            <person name="Meier V. D."/>
            <person name="Meier V D."/>
        </authorList>
    </citation>
    <scope>NUCLEOTIDE SEQUENCE</scope>
    <source>
        <strain evidence="4">HLG_WM_MAG_09</strain>
    </source>
</reference>
<dbReference type="GO" id="GO:0032506">
    <property type="term" value="P:cytokinetic process"/>
    <property type="evidence" value="ECO:0007669"/>
    <property type="project" value="TreeGrafter"/>
</dbReference>
<dbReference type="Pfam" id="PF05036">
    <property type="entry name" value="SPOR"/>
    <property type="match status" value="1"/>
</dbReference>
<dbReference type="EMBL" id="CACVAT010000466">
    <property type="protein sequence ID" value="CAA6828384.1"/>
    <property type="molecule type" value="Genomic_DNA"/>
</dbReference>
<evidence type="ECO:0000256" key="1">
    <source>
        <dbReference type="SAM" id="MobiDB-lite"/>
    </source>
</evidence>
<dbReference type="InterPro" id="IPR007730">
    <property type="entry name" value="SPOR-like_dom"/>
</dbReference>
<organism evidence="4">
    <name type="scientific">uncultured Thiotrichaceae bacterium</name>
    <dbReference type="NCBI Taxonomy" id="298394"/>
    <lineage>
        <taxon>Bacteria</taxon>
        <taxon>Pseudomonadati</taxon>
        <taxon>Pseudomonadota</taxon>
        <taxon>Gammaproteobacteria</taxon>
        <taxon>Thiotrichales</taxon>
        <taxon>Thiotrichaceae</taxon>
        <taxon>environmental samples</taxon>
    </lineage>
</organism>
<keyword evidence="2" id="KW-0732">Signal</keyword>
<name>A0A6S6UFE4_9GAMM</name>
<feature type="region of interest" description="Disordered" evidence="1">
    <location>
        <begin position="29"/>
        <end position="58"/>
    </location>
</feature>
<gene>
    <name evidence="4" type="ORF">HELGO_WM49970</name>
</gene>
<feature type="signal peptide" evidence="2">
    <location>
        <begin position="1"/>
        <end position="22"/>
    </location>
</feature>
<dbReference type="GO" id="GO:0030428">
    <property type="term" value="C:cell septum"/>
    <property type="evidence" value="ECO:0007669"/>
    <property type="project" value="TreeGrafter"/>
</dbReference>
<dbReference type="GO" id="GO:0042834">
    <property type="term" value="F:peptidoglycan binding"/>
    <property type="evidence" value="ECO:0007669"/>
    <property type="project" value="InterPro"/>
</dbReference>
<proteinExistence type="predicted"/>
<evidence type="ECO:0000313" key="4">
    <source>
        <dbReference type="EMBL" id="CAA6828384.1"/>
    </source>
</evidence>
<protein>
    <recommendedName>
        <fullName evidence="3">SPOR domain-containing protein</fullName>
    </recommendedName>
</protein>